<keyword evidence="2" id="KW-1185">Reference proteome</keyword>
<name>A0A165I967_EXIGL</name>
<dbReference type="AlphaFoldDB" id="A0A165I967"/>
<sequence>MLADRLRRIHADLVVLPPRSYDGPQRSSMLSSKYSRRKRRISMNSLHPSLVYIIRPQASSQKDCFITPQRVVALPIILGTLVTGQWLRLRRTTVTTRT</sequence>
<evidence type="ECO:0000313" key="1">
    <source>
        <dbReference type="EMBL" id="KZV93077.1"/>
    </source>
</evidence>
<reference evidence="1 2" key="1">
    <citation type="journal article" date="2016" name="Mol. Biol. Evol.">
        <title>Comparative Genomics of Early-Diverging Mushroom-Forming Fungi Provides Insights into the Origins of Lignocellulose Decay Capabilities.</title>
        <authorList>
            <person name="Nagy L.G."/>
            <person name="Riley R."/>
            <person name="Tritt A."/>
            <person name="Adam C."/>
            <person name="Daum C."/>
            <person name="Floudas D."/>
            <person name="Sun H."/>
            <person name="Yadav J.S."/>
            <person name="Pangilinan J."/>
            <person name="Larsson K.H."/>
            <person name="Matsuura K."/>
            <person name="Barry K."/>
            <person name="Labutti K."/>
            <person name="Kuo R."/>
            <person name="Ohm R.A."/>
            <person name="Bhattacharya S.S."/>
            <person name="Shirouzu T."/>
            <person name="Yoshinaga Y."/>
            <person name="Martin F.M."/>
            <person name="Grigoriev I.V."/>
            <person name="Hibbett D.S."/>
        </authorList>
    </citation>
    <scope>NUCLEOTIDE SEQUENCE [LARGE SCALE GENOMIC DNA]</scope>
    <source>
        <strain evidence="1 2">HHB12029</strain>
    </source>
</reference>
<accession>A0A165I967</accession>
<dbReference type="Proteomes" id="UP000077266">
    <property type="component" value="Unassembled WGS sequence"/>
</dbReference>
<evidence type="ECO:0000313" key="2">
    <source>
        <dbReference type="Proteomes" id="UP000077266"/>
    </source>
</evidence>
<protein>
    <submittedName>
        <fullName evidence="1">Uncharacterized protein</fullName>
    </submittedName>
</protein>
<dbReference type="EMBL" id="KV425996">
    <property type="protein sequence ID" value="KZV93077.1"/>
    <property type="molecule type" value="Genomic_DNA"/>
</dbReference>
<gene>
    <name evidence="1" type="ORF">EXIGLDRAFT_55904</name>
</gene>
<dbReference type="InParanoid" id="A0A165I967"/>
<proteinExistence type="predicted"/>
<organism evidence="1 2">
    <name type="scientific">Exidia glandulosa HHB12029</name>
    <dbReference type="NCBI Taxonomy" id="1314781"/>
    <lineage>
        <taxon>Eukaryota</taxon>
        <taxon>Fungi</taxon>
        <taxon>Dikarya</taxon>
        <taxon>Basidiomycota</taxon>
        <taxon>Agaricomycotina</taxon>
        <taxon>Agaricomycetes</taxon>
        <taxon>Auriculariales</taxon>
        <taxon>Exidiaceae</taxon>
        <taxon>Exidia</taxon>
    </lineage>
</organism>